<dbReference type="Proteomes" id="UP000287233">
    <property type="component" value="Chromosome"/>
</dbReference>
<name>A0A410FUC8_BIPS1</name>
<accession>A0A410FUC8</accession>
<dbReference type="EMBL" id="CP034928">
    <property type="protein sequence ID" value="QAA76594.1"/>
    <property type="molecule type" value="Genomic_DNA"/>
</dbReference>
<reference evidence="3" key="1">
    <citation type="submission" date="2018-12" db="EMBL/GenBank/DDBJ databases">
        <title>Complete genome sequence of an uncultured bacterium of the candidate phylum Bipolaricaulota.</title>
        <authorList>
            <person name="Kadnikov V.V."/>
            <person name="Mardanov A.V."/>
            <person name="Beletsky A.V."/>
            <person name="Frank Y.A."/>
            <person name="Karnachuk O.V."/>
            <person name="Ravin N.V."/>
        </authorList>
    </citation>
    <scope>NUCLEOTIDE SEQUENCE [LARGE SCALE GENOMIC DNA]</scope>
</reference>
<dbReference type="PROSITE" id="PS51257">
    <property type="entry name" value="PROKAR_LIPOPROTEIN"/>
    <property type="match status" value="1"/>
</dbReference>
<proteinExistence type="predicted"/>
<dbReference type="KEGG" id="bih:BIP78_0828"/>
<sequence>MVRKAVVLAMVGMVAGGALGCAKSTTAGAQATVVIPVLARLSVQGAKESGREIPVAVEFRAPTPDPSGSVELRQVVSLVVRSNAPWALVVRPHDLSSQGIVEVRTERGEYRPVRPEGLVLAAGMPGVYEIVLDYRVHVGAAGWNGERALTLIYAIEG</sequence>
<gene>
    <name evidence="2" type="ORF">BIP78_0828</name>
</gene>
<organism evidence="2 3">
    <name type="scientific">Bipolaricaulis sibiricus</name>
    <dbReference type="NCBI Taxonomy" id="2501609"/>
    <lineage>
        <taxon>Bacteria</taxon>
        <taxon>Candidatus Bipolaricaulota</taxon>
        <taxon>Candidatus Bipolaricaulia</taxon>
        <taxon>Candidatus Bipolaricaulales</taxon>
        <taxon>Candidatus Bipolaricaulaceae</taxon>
        <taxon>Candidatus Bipolaricaulis</taxon>
    </lineage>
</organism>
<evidence type="ECO:0000313" key="2">
    <source>
        <dbReference type="EMBL" id="QAA76594.1"/>
    </source>
</evidence>
<keyword evidence="1" id="KW-0732">Signal</keyword>
<feature type="chain" id="PRO_5019486199" description="YtkA-like domain-containing protein" evidence="1">
    <location>
        <begin position="21"/>
        <end position="157"/>
    </location>
</feature>
<feature type="signal peptide" evidence="1">
    <location>
        <begin position="1"/>
        <end position="20"/>
    </location>
</feature>
<evidence type="ECO:0008006" key="4">
    <source>
        <dbReference type="Google" id="ProtNLM"/>
    </source>
</evidence>
<evidence type="ECO:0000313" key="3">
    <source>
        <dbReference type="Proteomes" id="UP000287233"/>
    </source>
</evidence>
<dbReference type="AlphaFoldDB" id="A0A410FUC8"/>
<evidence type="ECO:0000256" key="1">
    <source>
        <dbReference type="SAM" id="SignalP"/>
    </source>
</evidence>
<protein>
    <recommendedName>
        <fullName evidence="4">YtkA-like domain-containing protein</fullName>
    </recommendedName>
</protein>